<dbReference type="EMBL" id="LACH01000003">
    <property type="protein sequence ID" value="KJZ67252.1"/>
    <property type="molecule type" value="Genomic_DNA"/>
</dbReference>
<dbReference type="PATRIC" id="fig|294.133.peg.2367"/>
<dbReference type="OrthoDB" id="6196146at2"/>
<feature type="transmembrane region" description="Helical" evidence="1">
    <location>
        <begin position="86"/>
        <end position="105"/>
    </location>
</feature>
<keyword evidence="1" id="KW-0812">Transmembrane</keyword>
<proteinExistence type="predicted"/>
<evidence type="ECO:0000256" key="1">
    <source>
        <dbReference type="SAM" id="Phobius"/>
    </source>
</evidence>
<organism evidence="2 3">
    <name type="scientific">Pseudomonas fluorescens</name>
    <dbReference type="NCBI Taxonomy" id="294"/>
    <lineage>
        <taxon>Bacteria</taxon>
        <taxon>Pseudomonadati</taxon>
        <taxon>Pseudomonadota</taxon>
        <taxon>Gammaproteobacteria</taxon>
        <taxon>Pseudomonadales</taxon>
        <taxon>Pseudomonadaceae</taxon>
        <taxon>Pseudomonas</taxon>
    </lineage>
</organism>
<protein>
    <submittedName>
        <fullName evidence="2">Uncharacterized protein</fullName>
    </submittedName>
</protein>
<dbReference type="AlphaFoldDB" id="A0A0F4VGV1"/>
<evidence type="ECO:0000313" key="2">
    <source>
        <dbReference type="EMBL" id="KJZ67252.1"/>
    </source>
</evidence>
<name>A0A0F4VGV1_PSEFL</name>
<dbReference type="RefSeq" id="WP_046052615.1">
    <property type="nucleotide sequence ID" value="NZ_LACH01000003.1"/>
</dbReference>
<comment type="caution">
    <text evidence="2">The sequence shown here is derived from an EMBL/GenBank/DDBJ whole genome shotgun (WGS) entry which is preliminary data.</text>
</comment>
<keyword evidence="1" id="KW-0472">Membrane</keyword>
<evidence type="ECO:0000313" key="3">
    <source>
        <dbReference type="Proteomes" id="UP000033400"/>
    </source>
</evidence>
<dbReference type="Proteomes" id="UP000033400">
    <property type="component" value="Unassembled WGS sequence"/>
</dbReference>
<gene>
    <name evidence="2" type="ORF">VD17_03045</name>
</gene>
<accession>A0A0F4VGV1</accession>
<keyword evidence="1" id="KW-1133">Transmembrane helix</keyword>
<sequence length="171" mass="19434">MIAMFSAFFGFMAPFLPELLKYFTRKQDNSHELELMKLRLESAASEHTWRMEEINAKADIEESIAVRKPEETYADKLLGAAKGSGIGVWMTSFIALVGVIIDAAIRLARPAITYAVVGFYITYKLTMFHVFENGTGGAEAILKTWGEFDEQLLIIVVSYWFGHRALNKWKR</sequence>
<reference evidence="2 3" key="1">
    <citation type="submission" date="2015-03" db="EMBL/GenBank/DDBJ databases">
        <title>Comparative genomics of Pseudomonas insights into diversity of traits involved in vanlence and defense.</title>
        <authorList>
            <person name="Qin Y."/>
        </authorList>
    </citation>
    <scope>NUCLEOTIDE SEQUENCE [LARGE SCALE GENOMIC DNA]</scope>
    <source>
        <strain evidence="2 3">H24</strain>
    </source>
</reference>